<proteinExistence type="predicted"/>
<evidence type="ECO:0000256" key="1">
    <source>
        <dbReference type="SAM" id="MobiDB-lite"/>
    </source>
</evidence>
<dbReference type="InterPro" id="IPR001878">
    <property type="entry name" value="Znf_CCHC"/>
</dbReference>
<accession>A0ABR4AE38</accession>
<keyword evidence="4" id="KW-1185">Reference proteome</keyword>
<reference evidence="3 4" key="1">
    <citation type="submission" date="2024-09" db="EMBL/GenBank/DDBJ databases">
        <title>Rethinking Asexuality: The Enigmatic Case of Functional Sexual Genes in Lepraria (Stereocaulaceae).</title>
        <authorList>
            <person name="Doellman M."/>
            <person name="Sun Y."/>
            <person name="Barcenas-Pena A."/>
            <person name="Lumbsch H.T."/>
            <person name="Grewe F."/>
        </authorList>
    </citation>
    <scope>NUCLEOTIDE SEQUENCE [LARGE SCALE GENOMIC DNA]</scope>
    <source>
        <strain evidence="3 4">Mercado 3170</strain>
    </source>
</reference>
<feature type="domain" description="CCHC-type" evidence="2">
    <location>
        <begin position="273"/>
        <end position="289"/>
    </location>
</feature>
<evidence type="ECO:0000313" key="4">
    <source>
        <dbReference type="Proteomes" id="UP001590950"/>
    </source>
</evidence>
<name>A0ABR4AE38_9LECA</name>
<feature type="compositionally biased region" description="Polar residues" evidence="1">
    <location>
        <begin position="65"/>
        <end position="80"/>
    </location>
</feature>
<dbReference type="EMBL" id="JBEFKJ010000011">
    <property type="protein sequence ID" value="KAL2043338.1"/>
    <property type="molecule type" value="Genomic_DNA"/>
</dbReference>
<feature type="domain" description="CCHC-type" evidence="2">
    <location>
        <begin position="183"/>
        <end position="199"/>
    </location>
</feature>
<comment type="caution">
    <text evidence="3">The sequence shown here is derived from an EMBL/GenBank/DDBJ whole genome shotgun (WGS) entry which is preliminary data.</text>
</comment>
<dbReference type="Proteomes" id="UP001590950">
    <property type="component" value="Unassembled WGS sequence"/>
</dbReference>
<sequence length="728" mass="81545">MPGDYYRPHVSPSRDALQSSIKESSTLHCPQRSLPAKSGTNLKSAVMASEETKPRFIGHEGKDCGTSSIKSPGSRSSTYIPLSPPVPDTPQAQRCDTAKTESAIAGEVSASTRMPCSSSHSSIVAPWNDHQTVVRLGSDDDRVCKRTCITSSEGSPLPESIDRCDNYGCNSFHSHLDCPSGKQCWGCRSLNHFTSDCPMTCTNCCAAGHIPKHCEDFELDPRTGIARPRRPPFQPGSSANTILPPLPGDKFYQCDNYPCRELHSHWDCPLTTACWGCRSSDHFWSGCHERCGKCGAQRHTAKYCDEFEMWGNGMSRPIRRPKHIATNAMKRKRENEVQRGETQPFQGRGCPDYPTPTSQQSSTSLQPIPAKPRFPTRRHDEFTILTGRKSHPSSTKPYRAEESRQEQQVLPEYISRVLTPPAYVPTTMDTLPARVHDENGNKIYCTFWLRTGRCAYRATTKGCSLLHKVPPDEPTRREIGISISAPWLRNDHVVQELERKFHGKPARSIGERANGPSSIQLRPSSKTSRSYPEPPNQATFRSNKRLRGNDQEPEPEPLRARTANKSSSSLHEPPKPQQNGKESVHEFFQSLGPPPEGPRMQQKSRTSTPTNHKPAAMTAELRPPQVPASPDSPLQRENPLRPTVLKEGASSSQESLVRKPDTPKTQPATILDEAHVEESMSAAMKAFEEEEYRKQKSHEAAMARKMEEQKLEYEHELRMMELRKMKQT</sequence>
<feature type="region of interest" description="Disordered" evidence="1">
    <location>
        <begin position="1"/>
        <end position="94"/>
    </location>
</feature>
<feature type="region of interest" description="Disordered" evidence="1">
    <location>
        <begin position="501"/>
        <end position="675"/>
    </location>
</feature>
<organism evidence="3 4">
    <name type="scientific">Stereocaulon virgatum</name>
    <dbReference type="NCBI Taxonomy" id="373712"/>
    <lineage>
        <taxon>Eukaryota</taxon>
        <taxon>Fungi</taxon>
        <taxon>Dikarya</taxon>
        <taxon>Ascomycota</taxon>
        <taxon>Pezizomycotina</taxon>
        <taxon>Lecanoromycetes</taxon>
        <taxon>OSLEUM clade</taxon>
        <taxon>Lecanoromycetidae</taxon>
        <taxon>Lecanorales</taxon>
        <taxon>Lecanorineae</taxon>
        <taxon>Stereocaulaceae</taxon>
        <taxon>Stereocaulon</taxon>
    </lineage>
</organism>
<dbReference type="SMART" id="SM00343">
    <property type="entry name" value="ZnF_C2HC"/>
    <property type="match status" value="4"/>
</dbReference>
<feature type="compositionally biased region" description="Polar residues" evidence="1">
    <location>
        <begin position="16"/>
        <end position="28"/>
    </location>
</feature>
<feature type="compositionally biased region" description="Polar residues" evidence="1">
    <location>
        <begin position="601"/>
        <end position="611"/>
    </location>
</feature>
<evidence type="ECO:0000313" key="3">
    <source>
        <dbReference type="EMBL" id="KAL2043338.1"/>
    </source>
</evidence>
<feature type="domain" description="CCHC-type" evidence="2">
    <location>
        <begin position="290"/>
        <end position="306"/>
    </location>
</feature>
<gene>
    <name evidence="3" type="ORF">N7G274_003644</name>
</gene>
<feature type="domain" description="CCHC-type" evidence="2">
    <location>
        <begin position="200"/>
        <end position="216"/>
    </location>
</feature>
<feature type="compositionally biased region" description="Polar residues" evidence="1">
    <location>
        <begin position="515"/>
        <end position="541"/>
    </location>
</feature>
<evidence type="ECO:0000259" key="2">
    <source>
        <dbReference type="SMART" id="SM00343"/>
    </source>
</evidence>
<feature type="compositionally biased region" description="Low complexity" evidence="1">
    <location>
        <begin position="355"/>
        <end position="367"/>
    </location>
</feature>
<feature type="compositionally biased region" description="Basic and acidic residues" evidence="1">
    <location>
        <begin position="50"/>
        <end position="63"/>
    </location>
</feature>
<protein>
    <recommendedName>
        <fullName evidence="2">CCHC-type domain-containing protein</fullName>
    </recommendedName>
</protein>
<feature type="region of interest" description="Disordered" evidence="1">
    <location>
        <begin position="331"/>
        <end position="375"/>
    </location>
</feature>
<feature type="region of interest" description="Disordered" evidence="1">
    <location>
        <begin position="387"/>
        <end position="407"/>
    </location>
</feature>